<evidence type="ECO:0000313" key="8">
    <source>
        <dbReference type="EMBL" id="NXA57415.1"/>
    </source>
</evidence>
<keyword evidence="2 7" id="KW-0489">Methyltransferase</keyword>
<keyword evidence="1 7" id="KW-0820">tRNA-binding</keyword>
<feature type="non-terminal residue" evidence="8">
    <location>
        <position position="1"/>
    </location>
</feature>
<evidence type="ECO:0000256" key="5">
    <source>
        <dbReference type="ARBA" id="ARBA00022694"/>
    </source>
</evidence>
<evidence type="ECO:0000256" key="3">
    <source>
        <dbReference type="ARBA" id="ARBA00022679"/>
    </source>
</evidence>
<proteinExistence type="inferred from homology"/>
<evidence type="ECO:0000313" key="9">
    <source>
        <dbReference type="Proteomes" id="UP000531559"/>
    </source>
</evidence>
<dbReference type="InterPro" id="IPR029063">
    <property type="entry name" value="SAM-dependent_MTases_sf"/>
</dbReference>
<keyword evidence="5 7" id="KW-0819">tRNA processing</keyword>
<reference evidence="8 9" key="1">
    <citation type="submission" date="2019-09" db="EMBL/GenBank/DDBJ databases">
        <title>Bird 10,000 Genomes (B10K) Project - Family phase.</title>
        <authorList>
            <person name="Zhang G."/>
        </authorList>
    </citation>
    <scope>NUCLEOTIDE SEQUENCE [LARGE SCALE GENOMIC DNA]</scope>
    <source>
        <strain evidence="8">B10K-MSB-01</strain>
    </source>
</reference>
<evidence type="ECO:0000256" key="2">
    <source>
        <dbReference type="ARBA" id="ARBA00022603"/>
    </source>
</evidence>
<gene>
    <name evidence="8" type="primary">Trmt1</name>
    <name evidence="8" type="ORF">NOTJUL_R14915</name>
</gene>
<comment type="similarity">
    <text evidence="7">Belongs to the class I-like SAM-binding methyltransferase superfamily. Trm1 family.</text>
</comment>
<accession>A0A7K7WVL2</accession>
<dbReference type="GO" id="GO:0008033">
    <property type="term" value="P:tRNA processing"/>
    <property type="evidence" value="ECO:0007669"/>
    <property type="project" value="UniProtKB-UniRule"/>
</dbReference>
<organism evidence="8 9">
    <name type="scientific">Nothocercus julius</name>
    <dbReference type="NCBI Taxonomy" id="2585813"/>
    <lineage>
        <taxon>Eukaryota</taxon>
        <taxon>Metazoa</taxon>
        <taxon>Chordata</taxon>
        <taxon>Craniata</taxon>
        <taxon>Vertebrata</taxon>
        <taxon>Euteleostomi</taxon>
        <taxon>Archelosauria</taxon>
        <taxon>Archosauria</taxon>
        <taxon>Dinosauria</taxon>
        <taxon>Saurischia</taxon>
        <taxon>Theropoda</taxon>
        <taxon>Coelurosauria</taxon>
        <taxon>Aves</taxon>
        <taxon>Palaeognathae</taxon>
        <taxon>Tinamiformes</taxon>
        <taxon>Tinamidae</taxon>
        <taxon>Nothocercus</taxon>
    </lineage>
</organism>
<keyword evidence="3 7" id="KW-0808">Transferase</keyword>
<evidence type="ECO:0000256" key="1">
    <source>
        <dbReference type="ARBA" id="ARBA00022555"/>
    </source>
</evidence>
<dbReference type="GO" id="GO:0016423">
    <property type="term" value="F:tRNA (guanine) methyltransferase activity"/>
    <property type="evidence" value="ECO:0007669"/>
    <property type="project" value="InterPro"/>
</dbReference>
<evidence type="ECO:0000256" key="6">
    <source>
        <dbReference type="ARBA" id="ARBA00022884"/>
    </source>
</evidence>
<keyword evidence="9" id="KW-1185">Reference proteome</keyword>
<keyword evidence="6 7" id="KW-0694">RNA-binding</keyword>
<evidence type="ECO:0000256" key="4">
    <source>
        <dbReference type="ARBA" id="ARBA00022691"/>
    </source>
</evidence>
<sequence length="79" mass="8361">SRSLLSSCAVITEFARLQLQPKGIRDPRPGTRLIPAPGAAPVPHPTAPLFPQGGLRVLEGLAASGLRSIRFAREVPGLR</sequence>
<dbReference type="InterPro" id="IPR002905">
    <property type="entry name" value="Trm1"/>
</dbReference>
<dbReference type="GO" id="GO:0000049">
    <property type="term" value="F:tRNA binding"/>
    <property type="evidence" value="ECO:0007669"/>
    <property type="project" value="UniProtKB-UniRule"/>
</dbReference>
<dbReference type="Proteomes" id="UP000531559">
    <property type="component" value="Unassembled WGS sequence"/>
</dbReference>
<comment type="caution">
    <text evidence="8">The sequence shown here is derived from an EMBL/GenBank/DDBJ whole genome shotgun (WGS) entry which is preliminary data.</text>
</comment>
<name>A0A7K7WVL2_9AVES</name>
<dbReference type="GO" id="GO:0032259">
    <property type="term" value="P:methylation"/>
    <property type="evidence" value="ECO:0007669"/>
    <property type="project" value="UniProtKB-UniRule"/>
</dbReference>
<dbReference type="AlphaFoldDB" id="A0A7K7WVL2"/>
<dbReference type="EMBL" id="VZSV01000657">
    <property type="protein sequence ID" value="NXA57415.1"/>
    <property type="molecule type" value="Genomic_DNA"/>
</dbReference>
<keyword evidence="4 7" id="KW-0949">S-adenosyl-L-methionine</keyword>
<dbReference type="OrthoDB" id="6349953at2759"/>
<dbReference type="Gene3D" id="3.40.50.150">
    <property type="entry name" value="Vaccinia Virus protein VP39"/>
    <property type="match status" value="1"/>
</dbReference>
<protein>
    <submittedName>
        <fullName evidence="8">TRM1 dimethyltransferase</fullName>
    </submittedName>
</protein>
<feature type="non-terminal residue" evidence="8">
    <location>
        <position position="79"/>
    </location>
</feature>
<dbReference type="PROSITE" id="PS51626">
    <property type="entry name" value="SAM_MT_TRM1"/>
    <property type="match status" value="1"/>
</dbReference>
<evidence type="ECO:0000256" key="7">
    <source>
        <dbReference type="PROSITE-ProRule" id="PRU00958"/>
    </source>
</evidence>